<name>A0A1M5UYH7_9BRAD</name>
<organism evidence="2 3">
    <name type="scientific">Bradyrhizobium erythrophlei</name>
    <dbReference type="NCBI Taxonomy" id="1437360"/>
    <lineage>
        <taxon>Bacteria</taxon>
        <taxon>Pseudomonadati</taxon>
        <taxon>Pseudomonadota</taxon>
        <taxon>Alphaproteobacteria</taxon>
        <taxon>Hyphomicrobiales</taxon>
        <taxon>Nitrobacteraceae</taxon>
        <taxon>Bradyrhizobium</taxon>
    </lineage>
</organism>
<keyword evidence="1" id="KW-0732">Signal</keyword>
<reference evidence="2 3" key="1">
    <citation type="submission" date="2016-11" db="EMBL/GenBank/DDBJ databases">
        <authorList>
            <person name="Jaros S."/>
            <person name="Januszkiewicz K."/>
            <person name="Wedrychowicz H."/>
        </authorList>
    </citation>
    <scope>NUCLEOTIDE SEQUENCE [LARGE SCALE GENOMIC DNA]</scope>
    <source>
        <strain evidence="2 3">GAS138</strain>
    </source>
</reference>
<protein>
    <submittedName>
        <fullName evidence="2">Uncharacterized protein</fullName>
    </submittedName>
</protein>
<feature type="chain" id="PRO_5012454826" evidence="1">
    <location>
        <begin position="26"/>
        <end position="98"/>
    </location>
</feature>
<sequence>MRSAWALVTAAALAAILPLPEIARAHERWPDVPPEIGVFPVGRAGWVPYRCTDAPVYNFYHGAYYREPPAVYLGYAYRPYYRYTAWRVIPRTYFCSER</sequence>
<evidence type="ECO:0000256" key="1">
    <source>
        <dbReference type="SAM" id="SignalP"/>
    </source>
</evidence>
<evidence type="ECO:0000313" key="2">
    <source>
        <dbReference type="EMBL" id="SHH68051.1"/>
    </source>
</evidence>
<accession>A0A1M5UYH7</accession>
<evidence type="ECO:0000313" key="3">
    <source>
        <dbReference type="Proteomes" id="UP000189796"/>
    </source>
</evidence>
<gene>
    <name evidence="2" type="ORF">SAMN05443248_5662</name>
</gene>
<dbReference type="Proteomes" id="UP000189796">
    <property type="component" value="Chromosome I"/>
</dbReference>
<proteinExistence type="predicted"/>
<dbReference type="OrthoDB" id="8255921at2"/>
<dbReference type="EMBL" id="LT670817">
    <property type="protein sequence ID" value="SHH68051.1"/>
    <property type="molecule type" value="Genomic_DNA"/>
</dbReference>
<dbReference type="AlphaFoldDB" id="A0A1M5UYH7"/>
<feature type="signal peptide" evidence="1">
    <location>
        <begin position="1"/>
        <end position="25"/>
    </location>
</feature>